<keyword evidence="3" id="KW-1185">Reference proteome</keyword>
<evidence type="ECO:0000313" key="3">
    <source>
        <dbReference type="Proteomes" id="UP000184474"/>
    </source>
</evidence>
<organism evidence="2 3">
    <name type="scientific">Reichenbachiella agariperforans</name>
    <dbReference type="NCBI Taxonomy" id="156994"/>
    <lineage>
        <taxon>Bacteria</taxon>
        <taxon>Pseudomonadati</taxon>
        <taxon>Bacteroidota</taxon>
        <taxon>Cytophagia</taxon>
        <taxon>Cytophagales</taxon>
        <taxon>Reichenbachiellaceae</taxon>
        <taxon>Reichenbachiella</taxon>
    </lineage>
</organism>
<evidence type="ECO:0000256" key="1">
    <source>
        <dbReference type="SAM" id="SignalP"/>
    </source>
</evidence>
<gene>
    <name evidence="2" type="ORF">SAMN04488028_102489</name>
</gene>
<dbReference type="STRING" id="156994.SAMN04488028_102489"/>
<feature type="chain" id="PRO_5009919922" description="DUF2490 domain-containing protein" evidence="1">
    <location>
        <begin position="19"/>
        <end position="230"/>
    </location>
</feature>
<feature type="signal peptide" evidence="1">
    <location>
        <begin position="1"/>
        <end position="18"/>
    </location>
</feature>
<sequence>MKKYVLLLLVLSMCQGLAAQKIFTRHQGWTDLTLWYKLGENTKVGGDFGYRTSMGDYKFHQMYYRPTIKWSNNSLYNLCFAISNFQTFNTESSNLNELRFAQEAMLFWPNTKILKFNHRLRFEERFFYINENKENQTRMRYRLSLAPPNFTLFGKENFYAELTWETFVTLTNSIQYSLGSQHRWEAVLGNKITKRFKIGLHYIWQTVRVTDYDYGLNDNIIRIRLSYTLN</sequence>
<dbReference type="InterPro" id="IPR019619">
    <property type="entry name" value="DUF2490"/>
</dbReference>
<accession>A0A1M6P055</accession>
<evidence type="ECO:0008006" key="4">
    <source>
        <dbReference type="Google" id="ProtNLM"/>
    </source>
</evidence>
<dbReference type="RefSeq" id="WP_073121539.1">
    <property type="nucleotide sequence ID" value="NZ_FRAA01000002.1"/>
</dbReference>
<dbReference type="EMBL" id="FRAA01000002">
    <property type="protein sequence ID" value="SHK01301.1"/>
    <property type="molecule type" value="Genomic_DNA"/>
</dbReference>
<dbReference type="Pfam" id="PF10677">
    <property type="entry name" value="DUF2490"/>
    <property type="match status" value="1"/>
</dbReference>
<dbReference type="AlphaFoldDB" id="A0A1M6P055"/>
<reference evidence="3" key="1">
    <citation type="submission" date="2016-11" db="EMBL/GenBank/DDBJ databases">
        <authorList>
            <person name="Varghese N."/>
            <person name="Submissions S."/>
        </authorList>
    </citation>
    <scope>NUCLEOTIDE SEQUENCE [LARGE SCALE GENOMIC DNA]</scope>
    <source>
        <strain evidence="3">DSM 26134</strain>
    </source>
</reference>
<evidence type="ECO:0000313" key="2">
    <source>
        <dbReference type="EMBL" id="SHK01301.1"/>
    </source>
</evidence>
<name>A0A1M6P055_REIAG</name>
<protein>
    <recommendedName>
        <fullName evidence="4">DUF2490 domain-containing protein</fullName>
    </recommendedName>
</protein>
<proteinExistence type="predicted"/>
<dbReference type="Proteomes" id="UP000184474">
    <property type="component" value="Unassembled WGS sequence"/>
</dbReference>
<keyword evidence="1" id="KW-0732">Signal</keyword>